<dbReference type="Proteomes" id="UP000179243">
    <property type="component" value="Unassembled WGS sequence"/>
</dbReference>
<evidence type="ECO:0008006" key="3">
    <source>
        <dbReference type="Google" id="ProtNLM"/>
    </source>
</evidence>
<protein>
    <recommendedName>
        <fullName evidence="3">NlpC/P60 domain-containing protein</fullName>
    </recommendedName>
</protein>
<proteinExistence type="predicted"/>
<sequence length="181" mass="20698">MWDPSGDDSYDTYIPEEEVNNWSNNYNNPSLLVSDFNYKMPQNLVESYLNNQFEYRLGQLMQINPTYKTGGWDCSGVAGYLVMGRDPSTGKFSTQDLLQGNVNGVGLTKGPLQNRDMIAFYYLGRSGREQPISGHVGVYYKGNIVDITGSANLQVREWDSWVRGYYNLAENHQFNIYRVNE</sequence>
<accession>A0A1F7FA81</accession>
<evidence type="ECO:0000313" key="2">
    <source>
        <dbReference type="Proteomes" id="UP000179243"/>
    </source>
</evidence>
<comment type="caution">
    <text evidence="1">The sequence shown here is derived from an EMBL/GenBank/DDBJ whole genome shotgun (WGS) entry which is preliminary data.</text>
</comment>
<dbReference type="EMBL" id="MFYX01000085">
    <property type="protein sequence ID" value="OGK03594.1"/>
    <property type="molecule type" value="Genomic_DNA"/>
</dbReference>
<organism evidence="1 2">
    <name type="scientific">Candidatus Raymondbacteria bacterium RIFOXYD12_FULL_49_13</name>
    <dbReference type="NCBI Taxonomy" id="1817890"/>
    <lineage>
        <taxon>Bacteria</taxon>
        <taxon>Raymondiibacteriota</taxon>
    </lineage>
</organism>
<name>A0A1F7FA81_UNCRA</name>
<dbReference type="AlphaFoldDB" id="A0A1F7FA81"/>
<reference evidence="1 2" key="1">
    <citation type="journal article" date="2016" name="Nat. Commun.">
        <title>Thousands of microbial genomes shed light on interconnected biogeochemical processes in an aquifer system.</title>
        <authorList>
            <person name="Anantharaman K."/>
            <person name="Brown C.T."/>
            <person name="Hug L.A."/>
            <person name="Sharon I."/>
            <person name="Castelle C.J."/>
            <person name="Probst A.J."/>
            <person name="Thomas B.C."/>
            <person name="Singh A."/>
            <person name="Wilkins M.J."/>
            <person name="Karaoz U."/>
            <person name="Brodie E.L."/>
            <person name="Williams K.H."/>
            <person name="Hubbard S.S."/>
            <person name="Banfield J.F."/>
        </authorList>
    </citation>
    <scope>NUCLEOTIDE SEQUENCE [LARGE SCALE GENOMIC DNA]</scope>
</reference>
<gene>
    <name evidence="1" type="ORF">A2519_11815</name>
</gene>
<evidence type="ECO:0000313" key="1">
    <source>
        <dbReference type="EMBL" id="OGK03594.1"/>
    </source>
</evidence>